<accession>A0A0C5AE59</accession>
<name>A0A0C5AE59_9CAUD</name>
<dbReference type="InterPro" id="IPR045491">
    <property type="entry name" value="DUF6433"/>
</dbReference>
<dbReference type="Proteomes" id="UP000032135">
    <property type="component" value="Segment"/>
</dbReference>
<dbReference type="KEGG" id="vg:26516755"/>
<dbReference type="RefSeq" id="YP_009188306.1">
    <property type="nucleotide sequence ID" value="NC_028663.1"/>
</dbReference>
<protein>
    <submittedName>
        <fullName evidence="1">Uncharacterized protein</fullName>
    </submittedName>
</protein>
<evidence type="ECO:0000313" key="1">
    <source>
        <dbReference type="EMBL" id="AJK27637.1"/>
    </source>
</evidence>
<proteinExistence type="predicted"/>
<evidence type="ECO:0000313" key="2">
    <source>
        <dbReference type="Proteomes" id="UP000032135"/>
    </source>
</evidence>
<dbReference type="EMBL" id="KP211958">
    <property type="protein sequence ID" value="AJK27637.1"/>
    <property type="molecule type" value="Genomic_DNA"/>
</dbReference>
<keyword evidence="2" id="KW-1185">Reference proteome</keyword>
<gene>
    <name evidence="1" type="ORF">PTIM40_233</name>
</gene>
<sequence>MAQKLMICEVLQKTHSAKTKAEKIKILRDNNSQALRTLFIINFDSSVVPRVPLGEDVPYTPNEAPLGTEHTNLIVEAKKFYYFFKGGADKLSNMKVENMFIQMLEGLYKDDAVAFIKAVNKTLHKKYRITEAVVKEAFPEIKWGNRS</sequence>
<organism evidence="1 2">
    <name type="scientific">Cyanophage P-TIM40</name>
    <dbReference type="NCBI Taxonomy" id="1589733"/>
    <lineage>
        <taxon>Viruses</taxon>
        <taxon>Duplodnaviria</taxon>
        <taxon>Heunggongvirae</taxon>
        <taxon>Uroviricota</taxon>
        <taxon>Caudoviricetes</taxon>
        <taxon>Pantevenvirales</taxon>
        <taxon>Kyanoviridae</taxon>
        <taxon>Libanvirus</taxon>
        <taxon>Libanvirus ptim40</taxon>
    </lineage>
</organism>
<dbReference type="GeneID" id="26516755"/>
<dbReference type="OrthoDB" id="17241at10239"/>
<reference evidence="1 2" key="1">
    <citation type="submission" date="2014-11" db="EMBL/GenBank/DDBJ databases">
        <authorList>
            <person name="Fedida A."/>
            <person name="Lindell D."/>
        </authorList>
    </citation>
    <scope>NUCLEOTIDE SEQUENCE [LARGE SCALE GENOMIC DNA]</scope>
</reference>
<dbReference type="Pfam" id="PF20025">
    <property type="entry name" value="DUF6433"/>
    <property type="match status" value="1"/>
</dbReference>